<dbReference type="PANTHER" id="PTHR38121">
    <property type="entry name" value="GH16 DOMAIN-CONTAINING PROTEIN"/>
    <property type="match status" value="1"/>
</dbReference>
<dbReference type="InterPro" id="IPR013320">
    <property type="entry name" value="ConA-like_dom_sf"/>
</dbReference>
<feature type="chain" id="PRO_5025390599" evidence="1">
    <location>
        <begin position="17"/>
        <end position="279"/>
    </location>
</feature>
<reference evidence="3" key="1">
    <citation type="journal article" date="2020" name="Stud. Mycol.">
        <title>101 Dothideomycetes genomes: a test case for predicting lifestyles and emergence of pathogens.</title>
        <authorList>
            <person name="Haridas S."/>
            <person name="Albert R."/>
            <person name="Binder M."/>
            <person name="Bloem J."/>
            <person name="Labutti K."/>
            <person name="Salamov A."/>
            <person name="Andreopoulos B."/>
            <person name="Baker S."/>
            <person name="Barry K."/>
            <person name="Bills G."/>
            <person name="Bluhm B."/>
            <person name="Cannon C."/>
            <person name="Castanera R."/>
            <person name="Culley D."/>
            <person name="Daum C."/>
            <person name="Ezra D."/>
            <person name="Gonzalez J."/>
            <person name="Henrissat B."/>
            <person name="Kuo A."/>
            <person name="Liang C."/>
            <person name="Lipzen A."/>
            <person name="Lutzoni F."/>
            <person name="Magnuson J."/>
            <person name="Mondo S."/>
            <person name="Nolan M."/>
            <person name="Ohm R."/>
            <person name="Pangilinan J."/>
            <person name="Park H.-J."/>
            <person name="Ramirez L."/>
            <person name="Alfaro M."/>
            <person name="Sun H."/>
            <person name="Tritt A."/>
            <person name="Yoshinaga Y."/>
            <person name="Zwiers L.-H."/>
            <person name="Turgeon B."/>
            <person name="Goodwin S."/>
            <person name="Spatafora J."/>
            <person name="Crous P."/>
            <person name="Grigoriev I."/>
        </authorList>
    </citation>
    <scope>NUCLEOTIDE SEQUENCE</scope>
    <source>
        <strain evidence="3">Tuck. ex Michener</strain>
    </source>
</reference>
<dbReference type="SUPFAM" id="SSF49899">
    <property type="entry name" value="Concanavalin A-like lectins/glucanases"/>
    <property type="match status" value="1"/>
</dbReference>
<evidence type="ECO:0000313" key="4">
    <source>
        <dbReference type="Proteomes" id="UP000800092"/>
    </source>
</evidence>
<dbReference type="OrthoDB" id="4388755at2759"/>
<dbReference type="CDD" id="cd00413">
    <property type="entry name" value="Glyco_hydrolase_16"/>
    <property type="match status" value="1"/>
</dbReference>
<dbReference type="GO" id="GO:0005975">
    <property type="term" value="P:carbohydrate metabolic process"/>
    <property type="evidence" value="ECO:0007669"/>
    <property type="project" value="InterPro"/>
</dbReference>
<dbReference type="PANTHER" id="PTHR38121:SF2">
    <property type="entry name" value="ACYLTRANSFERASE 3 DOMAIN-CONTAINING PROTEIN"/>
    <property type="match status" value="1"/>
</dbReference>
<dbReference type="GO" id="GO:0004553">
    <property type="term" value="F:hydrolase activity, hydrolyzing O-glycosyl compounds"/>
    <property type="evidence" value="ECO:0007669"/>
    <property type="project" value="InterPro"/>
</dbReference>
<sequence>MKAIFFSLLSFGRTFASVVPQGHDSKIARAPQDSSPGQCHVIQDVGTFMEHALYTFESSTMPDGLQISDGQPPVTTPGAPYTRVMTASSVSIQAPYLELTVVGGQTQSPIQGGEVSTAVTDILYASVRTRAIFSPVKGVCHGLFFYKSDTQETDIEYLTDPDSTSNPQNGSVPLQLTNQAADGVHDDETYTTYPAPDTANSEEHEYRVDWTSGTTTFYVDGVVAKTFTSNVPTVPGTWLWNNWSNGDKGWSVGPPIQDSVLKIRSIEMYYNQSSTQKSC</sequence>
<dbReference type="InterPro" id="IPR000757">
    <property type="entry name" value="Beta-glucanase-like"/>
</dbReference>
<gene>
    <name evidence="3" type="ORF">EV356DRAFT_289248</name>
</gene>
<dbReference type="AlphaFoldDB" id="A0A6A6H0R6"/>
<name>A0A6A6H0R6_VIRVR</name>
<organism evidence="3 4">
    <name type="scientific">Viridothelium virens</name>
    <name type="common">Speckled blister lichen</name>
    <name type="synonym">Trypethelium virens</name>
    <dbReference type="NCBI Taxonomy" id="1048519"/>
    <lineage>
        <taxon>Eukaryota</taxon>
        <taxon>Fungi</taxon>
        <taxon>Dikarya</taxon>
        <taxon>Ascomycota</taxon>
        <taxon>Pezizomycotina</taxon>
        <taxon>Dothideomycetes</taxon>
        <taxon>Dothideomycetes incertae sedis</taxon>
        <taxon>Trypetheliales</taxon>
        <taxon>Trypetheliaceae</taxon>
        <taxon>Viridothelium</taxon>
    </lineage>
</organism>
<dbReference type="Proteomes" id="UP000800092">
    <property type="component" value="Unassembled WGS sequence"/>
</dbReference>
<dbReference type="PROSITE" id="PS51762">
    <property type="entry name" value="GH16_2"/>
    <property type="match status" value="1"/>
</dbReference>
<protein>
    <submittedName>
        <fullName evidence="3">Glycoside hydrolase family 16 protein</fullName>
    </submittedName>
</protein>
<proteinExistence type="predicted"/>
<dbReference type="Pfam" id="PF00722">
    <property type="entry name" value="Glyco_hydro_16"/>
    <property type="match status" value="1"/>
</dbReference>
<keyword evidence="3" id="KW-0378">Hydrolase</keyword>
<evidence type="ECO:0000256" key="1">
    <source>
        <dbReference type="SAM" id="SignalP"/>
    </source>
</evidence>
<keyword evidence="4" id="KW-1185">Reference proteome</keyword>
<keyword evidence="1" id="KW-0732">Signal</keyword>
<evidence type="ECO:0000313" key="3">
    <source>
        <dbReference type="EMBL" id="KAF2231572.1"/>
    </source>
</evidence>
<accession>A0A6A6H0R6</accession>
<feature type="signal peptide" evidence="1">
    <location>
        <begin position="1"/>
        <end position="16"/>
    </location>
</feature>
<dbReference type="EMBL" id="ML991825">
    <property type="protein sequence ID" value="KAF2231572.1"/>
    <property type="molecule type" value="Genomic_DNA"/>
</dbReference>
<dbReference type="Gene3D" id="2.60.120.200">
    <property type="match status" value="1"/>
</dbReference>
<evidence type="ECO:0000259" key="2">
    <source>
        <dbReference type="PROSITE" id="PS51762"/>
    </source>
</evidence>
<feature type="domain" description="GH16" evidence="2">
    <location>
        <begin position="54"/>
        <end position="274"/>
    </location>
</feature>